<feature type="signal peptide" evidence="1">
    <location>
        <begin position="1"/>
        <end position="22"/>
    </location>
</feature>
<dbReference type="EMBL" id="GIIL01007610">
    <property type="protein sequence ID" value="NOV51336.1"/>
    <property type="molecule type" value="Transcribed_RNA"/>
</dbReference>
<feature type="chain" id="PRO_5027010466" evidence="1">
    <location>
        <begin position="23"/>
        <end position="82"/>
    </location>
</feature>
<reference evidence="2" key="1">
    <citation type="submission" date="2020-03" db="EMBL/GenBank/DDBJ databases">
        <title>Transcriptomic Profiling of the Digestive Tract of the Rat Flea, Xenopsylla cheopis, Following Blood Feeding and Infection with Yersinia pestis.</title>
        <authorList>
            <person name="Bland D.M."/>
            <person name="Martens C.A."/>
            <person name="Virtaneva K."/>
            <person name="Kanakabandi K."/>
            <person name="Long D."/>
            <person name="Rosenke R."/>
            <person name="Saturday G.A."/>
            <person name="Hoyt F.H."/>
            <person name="Bruno D.P."/>
            <person name="Ribeiro J.M.C."/>
            <person name="Hinnebusch J."/>
        </authorList>
    </citation>
    <scope>NUCLEOTIDE SEQUENCE</scope>
</reference>
<evidence type="ECO:0000256" key="1">
    <source>
        <dbReference type="SAM" id="SignalP"/>
    </source>
</evidence>
<accession>A0A6M2DYB1</accession>
<name>A0A6M2DYB1_XENCH</name>
<organism evidence="2">
    <name type="scientific">Xenopsylla cheopis</name>
    <name type="common">Oriental rat flea</name>
    <name type="synonym">Pulex cheopis</name>
    <dbReference type="NCBI Taxonomy" id="163159"/>
    <lineage>
        <taxon>Eukaryota</taxon>
        <taxon>Metazoa</taxon>
        <taxon>Ecdysozoa</taxon>
        <taxon>Arthropoda</taxon>
        <taxon>Hexapoda</taxon>
        <taxon>Insecta</taxon>
        <taxon>Pterygota</taxon>
        <taxon>Neoptera</taxon>
        <taxon>Endopterygota</taxon>
        <taxon>Siphonaptera</taxon>
        <taxon>Pulicidae</taxon>
        <taxon>Xenopsyllinae</taxon>
        <taxon>Xenopsylla</taxon>
    </lineage>
</organism>
<evidence type="ECO:0000313" key="2">
    <source>
        <dbReference type="EMBL" id="NOV51336.1"/>
    </source>
</evidence>
<protein>
    <submittedName>
        <fullName evidence="2">Putative secreted protein</fullName>
    </submittedName>
</protein>
<keyword evidence="1" id="KW-0732">Signal</keyword>
<sequence length="82" mass="9133">MRLSARCIFLCISSGLLPLTRRATSSAYPTTYTPSLVNFTRRSLMTMIHMSGDDTAPCGHPLLTRALMLWLISVVTVLFRSI</sequence>
<dbReference type="AlphaFoldDB" id="A0A6M2DYB1"/>
<proteinExistence type="predicted"/>